<proteinExistence type="predicted"/>
<feature type="compositionally biased region" description="Low complexity" evidence="1">
    <location>
        <begin position="232"/>
        <end position="247"/>
    </location>
</feature>
<evidence type="ECO:0000256" key="1">
    <source>
        <dbReference type="SAM" id="MobiDB-lite"/>
    </source>
</evidence>
<dbReference type="InParanoid" id="C7QG80"/>
<name>C7QG80_CATAD</name>
<dbReference type="STRING" id="479433.Caci_4060"/>
<dbReference type="HOGENOM" id="CLU_1122977_0_0_11"/>
<protein>
    <submittedName>
        <fullName evidence="2">Uncharacterized protein</fullName>
    </submittedName>
</protein>
<feature type="region of interest" description="Disordered" evidence="1">
    <location>
        <begin position="219"/>
        <end position="247"/>
    </location>
</feature>
<dbReference type="OrthoDB" id="3689934at2"/>
<evidence type="ECO:0000313" key="2">
    <source>
        <dbReference type="EMBL" id="ACU72925.1"/>
    </source>
</evidence>
<keyword evidence="3" id="KW-1185">Reference proteome</keyword>
<dbReference type="AlphaFoldDB" id="C7QG80"/>
<accession>C7QG80</accession>
<evidence type="ECO:0000313" key="3">
    <source>
        <dbReference type="Proteomes" id="UP000000851"/>
    </source>
</evidence>
<dbReference type="eggNOG" id="ENOG5032T75">
    <property type="taxonomic scope" value="Bacteria"/>
</dbReference>
<organism evidence="2 3">
    <name type="scientific">Catenulispora acidiphila (strain DSM 44928 / JCM 14897 / NBRC 102108 / NRRL B-24433 / ID139908)</name>
    <dbReference type="NCBI Taxonomy" id="479433"/>
    <lineage>
        <taxon>Bacteria</taxon>
        <taxon>Bacillati</taxon>
        <taxon>Actinomycetota</taxon>
        <taxon>Actinomycetes</taxon>
        <taxon>Catenulisporales</taxon>
        <taxon>Catenulisporaceae</taxon>
        <taxon>Catenulispora</taxon>
    </lineage>
</organism>
<dbReference type="KEGG" id="cai:Caci_4060"/>
<dbReference type="Proteomes" id="UP000000851">
    <property type="component" value="Chromosome"/>
</dbReference>
<sequence>MSAAPLTYRGLTVPYTTQWSSEAVTLTGNPDLALREPPGGGKPYLAYRDETPGAEVRPHGVLWGRMPNTPGIGEPLFLGMSIPRQKEVMERAGCGVCGGIGEVWMAPEMIWEEHLADHGPGTEYETSDPPVCRTCIPLAMAQCPNLRHHGFVFLAVRKWSISGVRGYLADPHTRHVDDQDTDVPLHGAVGYDPDRLRLTLAKGLLATLRGISAHTDPDRVAGLGRWRRDQPPGRGRAARIPAPRRGD</sequence>
<gene>
    <name evidence="2" type="ordered locus">Caci_4060</name>
</gene>
<dbReference type="RefSeq" id="WP_015792654.1">
    <property type="nucleotide sequence ID" value="NC_013131.1"/>
</dbReference>
<reference evidence="2 3" key="1">
    <citation type="journal article" date="2009" name="Stand. Genomic Sci.">
        <title>Complete genome sequence of Catenulispora acidiphila type strain (ID 139908).</title>
        <authorList>
            <person name="Copeland A."/>
            <person name="Lapidus A."/>
            <person name="Glavina Del Rio T."/>
            <person name="Nolan M."/>
            <person name="Lucas S."/>
            <person name="Chen F."/>
            <person name="Tice H."/>
            <person name="Cheng J.F."/>
            <person name="Bruce D."/>
            <person name="Goodwin L."/>
            <person name="Pitluck S."/>
            <person name="Mikhailova N."/>
            <person name="Pati A."/>
            <person name="Ivanova N."/>
            <person name="Mavromatis K."/>
            <person name="Chen A."/>
            <person name="Palaniappan K."/>
            <person name="Chain P."/>
            <person name="Land M."/>
            <person name="Hauser L."/>
            <person name="Chang Y.J."/>
            <person name="Jeffries C.D."/>
            <person name="Chertkov O."/>
            <person name="Brettin T."/>
            <person name="Detter J.C."/>
            <person name="Han C."/>
            <person name="Ali Z."/>
            <person name="Tindall B.J."/>
            <person name="Goker M."/>
            <person name="Bristow J."/>
            <person name="Eisen J.A."/>
            <person name="Markowitz V."/>
            <person name="Hugenholtz P."/>
            <person name="Kyrpides N.C."/>
            <person name="Klenk H.P."/>
        </authorList>
    </citation>
    <scope>NUCLEOTIDE SEQUENCE [LARGE SCALE GENOMIC DNA]</scope>
    <source>
        <strain evidence="3">DSM 44928 / JCM 14897 / NBRC 102108 / NRRL B-24433 / ID139908</strain>
    </source>
</reference>
<dbReference type="EMBL" id="CP001700">
    <property type="protein sequence ID" value="ACU72925.1"/>
    <property type="molecule type" value="Genomic_DNA"/>
</dbReference>